<proteinExistence type="predicted"/>
<accession>A0ABV6SB68</accession>
<dbReference type="EMBL" id="JBHLTM010000069">
    <property type="protein sequence ID" value="MFC0686459.1"/>
    <property type="molecule type" value="Genomic_DNA"/>
</dbReference>
<evidence type="ECO:0000313" key="4">
    <source>
        <dbReference type="Proteomes" id="UP001589858"/>
    </source>
</evidence>
<dbReference type="Gene3D" id="3.10.450.160">
    <property type="entry name" value="inner membrane protein cigr"/>
    <property type="match status" value="1"/>
</dbReference>
<comment type="caution">
    <text evidence="3">The sequence shown here is derived from an EMBL/GenBank/DDBJ whole genome shotgun (WGS) entry which is preliminary data.</text>
</comment>
<dbReference type="Pfam" id="PF11776">
    <property type="entry name" value="RcnB"/>
    <property type="match status" value="1"/>
</dbReference>
<protein>
    <submittedName>
        <fullName evidence="3">RcnB family protein</fullName>
    </submittedName>
</protein>
<dbReference type="InterPro" id="IPR024572">
    <property type="entry name" value="RcnB"/>
</dbReference>
<feature type="compositionally biased region" description="Pro residues" evidence="1">
    <location>
        <begin position="43"/>
        <end position="66"/>
    </location>
</feature>
<evidence type="ECO:0000256" key="1">
    <source>
        <dbReference type="SAM" id="MobiDB-lite"/>
    </source>
</evidence>
<sequence length="188" mass="20536">MPRSSWSTVMKRRALRAGSLAVLAVSMLALSPATADDHRPPPHGHNPPPPHGHAPPPGHGHPPVHAPPPVYVRPPVTVVRPAPPVRWYPGNPGWWHGHPDFVGYVGVRRGYYFAPGYGYYPVASAYYGRVWVVGAVLPVELRRYYVVNPAYYGLAVAPAGHAWIYANGSIVLASRTTGVIVRTVPRVW</sequence>
<dbReference type="RefSeq" id="WP_267224657.1">
    <property type="nucleotide sequence ID" value="NZ_JAPCWC010000041.1"/>
</dbReference>
<feature type="region of interest" description="Disordered" evidence="1">
    <location>
        <begin position="33"/>
        <end position="66"/>
    </location>
</feature>
<reference evidence="3 4" key="1">
    <citation type="submission" date="2024-09" db="EMBL/GenBank/DDBJ databases">
        <authorList>
            <person name="Sun Q."/>
            <person name="Mori K."/>
        </authorList>
    </citation>
    <scope>NUCLEOTIDE SEQUENCE [LARGE SCALE GENOMIC DNA]</scope>
    <source>
        <strain evidence="3 4">CICC 11035S</strain>
    </source>
</reference>
<evidence type="ECO:0000256" key="2">
    <source>
        <dbReference type="SAM" id="SignalP"/>
    </source>
</evidence>
<name>A0ABV6SB68_9SPHN</name>
<gene>
    <name evidence="3" type="ORF">ACFFF8_17885</name>
</gene>
<feature type="signal peptide" evidence="2">
    <location>
        <begin position="1"/>
        <end position="35"/>
    </location>
</feature>
<keyword evidence="4" id="KW-1185">Reference proteome</keyword>
<feature type="chain" id="PRO_5046633851" evidence="2">
    <location>
        <begin position="36"/>
        <end position="188"/>
    </location>
</feature>
<dbReference type="Proteomes" id="UP001589858">
    <property type="component" value="Unassembled WGS sequence"/>
</dbReference>
<keyword evidence="2" id="KW-0732">Signal</keyword>
<evidence type="ECO:0000313" key="3">
    <source>
        <dbReference type="EMBL" id="MFC0686459.1"/>
    </source>
</evidence>
<organism evidence="3 4">
    <name type="scientific">Novosphingobium clariflavum</name>
    <dbReference type="NCBI Taxonomy" id="2029884"/>
    <lineage>
        <taxon>Bacteria</taxon>
        <taxon>Pseudomonadati</taxon>
        <taxon>Pseudomonadota</taxon>
        <taxon>Alphaproteobacteria</taxon>
        <taxon>Sphingomonadales</taxon>
        <taxon>Sphingomonadaceae</taxon>
        <taxon>Novosphingobium</taxon>
    </lineage>
</organism>